<dbReference type="EMBL" id="CM000127">
    <property type="protein sequence ID" value="EAY87362.1"/>
    <property type="molecule type" value="Genomic_DNA"/>
</dbReference>
<feature type="chain" id="PRO_5002647793" description="Phytocyanin domain-containing protein" evidence="1">
    <location>
        <begin position="25"/>
        <end position="86"/>
    </location>
</feature>
<reference evidence="2 3" key="1">
    <citation type="journal article" date="2005" name="PLoS Biol.">
        <title>The genomes of Oryza sativa: a history of duplications.</title>
        <authorList>
            <person name="Yu J."/>
            <person name="Wang J."/>
            <person name="Lin W."/>
            <person name="Li S."/>
            <person name="Li H."/>
            <person name="Zhou J."/>
            <person name="Ni P."/>
            <person name="Dong W."/>
            <person name="Hu S."/>
            <person name="Zeng C."/>
            <person name="Zhang J."/>
            <person name="Zhang Y."/>
            <person name="Li R."/>
            <person name="Xu Z."/>
            <person name="Li S."/>
            <person name="Li X."/>
            <person name="Zheng H."/>
            <person name="Cong L."/>
            <person name="Lin L."/>
            <person name="Yin J."/>
            <person name="Geng J."/>
            <person name="Li G."/>
            <person name="Shi J."/>
            <person name="Liu J."/>
            <person name="Lv H."/>
            <person name="Li J."/>
            <person name="Wang J."/>
            <person name="Deng Y."/>
            <person name="Ran L."/>
            <person name="Shi X."/>
            <person name="Wang X."/>
            <person name="Wu Q."/>
            <person name="Li C."/>
            <person name="Ren X."/>
            <person name="Wang J."/>
            <person name="Wang X."/>
            <person name="Li D."/>
            <person name="Liu D."/>
            <person name="Zhang X."/>
            <person name="Ji Z."/>
            <person name="Zhao W."/>
            <person name="Sun Y."/>
            <person name="Zhang Z."/>
            <person name="Bao J."/>
            <person name="Han Y."/>
            <person name="Dong L."/>
            <person name="Ji J."/>
            <person name="Chen P."/>
            <person name="Wu S."/>
            <person name="Liu J."/>
            <person name="Xiao Y."/>
            <person name="Bu D."/>
            <person name="Tan J."/>
            <person name="Yang L."/>
            <person name="Ye C."/>
            <person name="Zhang J."/>
            <person name="Xu J."/>
            <person name="Zhou Y."/>
            <person name="Yu Y."/>
            <person name="Zhang B."/>
            <person name="Zhuang S."/>
            <person name="Wei H."/>
            <person name="Liu B."/>
            <person name="Lei M."/>
            <person name="Yu H."/>
            <person name="Li Y."/>
            <person name="Xu H."/>
            <person name="Wei S."/>
            <person name="He X."/>
            <person name="Fang L."/>
            <person name="Zhang Z."/>
            <person name="Zhang Y."/>
            <person name="Huang X."/>
            <person name="Su Z."/>
            <person name="Tong W."/>
            <person name="Li J."/>
            <person name="Tong Z."/>
            <person name="Li S."/>
            <person name="Ye J."/>
            <person name="Wang L."/>
            <person name="Fang L."/>
            <person name="Lei T."/>
            <person name="Chen C."/>
            <person name="Chen H."/>
            <person name="Xu Z."/>
            <person name="Li H."/>
            <person name="Huang H."/>
            <person name="Zhang F."/>
            <person name="Xu H."/>
            <person name="Li N."/>
            <person name="Zhao C."/>
            <person name="Li S."/>
            <person name="Dong L."/>
            <person name="Huang Y."/>
            <person name="Li L."/>
            <person name="Xi Y."/>
            <person name="Qi Q."/>
            <person name="Li W."/>
            <person name="Zhang B."/>
            <person name="Hu W."/>
            <person name="Zhang Y."/>
            <person name="Tian X."/>
            <person name="Jiao Y."/>
            <person name="Liang X."/>
            <person name="Jin J."/>
            <person name="Gao L."/>
            <person name="Zheng W."/>
            <person name="Hao B."/>
            <person name="Liu S."/>
            <person name="Wang W."/>
            <person name="Yuan L."/>
            <person name="Cao M."/>
            <person name="McDermott J."/>
            <person name="Samudrala R."/>
            <person name="Wang J."/>
            <person name="Wong G.K."/>
            <person name="Yang H."/>
        </authorList>
    </citation>
    <scope>NUCLEOTIDE SEQUENCE [LARGE SCALE GENOMIC DNA]</scope>
    <source>
        <strain evidence="3">cv. 93-11</strain>
    </source>
</reference>
<keyword evidence="1" id="KW-0732">Signal</keyword>
<protein>
    <recommendedName>
        <fullName evidence="4">Phytocyanin domain-containing protein</fullName>
    </recommendedName>
</protein>
<name>A2X952_ORYSI</name>
<sequence>MASLAIFAAVAFVLLAASVSSSSAALYTVGDARGWAVPPTGSESYNHWGLKNRFRVGDVVGKYKIIADLRTAIIITVRIILQSSST</sequence>
<evidence type="ECO:0000313" key="2">
    <source>
        <dbReference type="EMBL" id="EAY87362.1"/>
    </source>
</evidence>
<dbReference type="InterPro" id="IPR008972">
    <property type="entry name" value="Cupredoxin"/>
</dbReference>
<dbReference type="Gene3D" id="2.60.40.420">
    <property type="entry name" value="Cupredoxins - blue copper proteins"/>
    <property type="match status" value="1"/>
</dbReference>
<dbReference type="STRING" id="39946.A2X952"/>
<organism evidence="2 3">
    <name type="scientific">Oryza sativa subsp. indica</name>
    <name type="common">Rice</name>
    <dbReference type="NCBI Taxonomy" id="39946"/>
    <lineage>
        <taxon>Eukaryota</taxon>
        <taxon>Viridiplantae</taxon>
        <taxon>Streptophyta</taxon>
        <taxon>Embryophyta</taxon>
        <taxon>Tracheophyta</taxon>
        <taxon>Spermatophyta</taxon>
        <taxon>Magnoliopsida</taxon>
        <taxon>Liliopsida</taxon>
        <taxon>Poales</taxon>
        <taxon>Poaceae</taxon>
        <taxon>BOP clade</taxon>
        <taxon>Oryzoideae</taxon>
        <taxon>Oryzeae</taxon>
        <taxon>Oryzinae</taxon>
        <taxon>Oryza</taxon>
        <taxon>Oryza sativa</taxon>
    </lineage>
</organism>
<evidence type="ECO:0008006" key="4">
    <source>
        <dbReference type="Google" id="ProtNLM"/>
    </source>
</evidence>
<dbReference type="AlphaFoldDB" id="A2X952"/>
<feature type="signal peptide" evidence="1">
    <location>
        <begin position="1"/>
        <end position="24"/>
    </location>
</feature>
<evidence type="ECO:0000256" key="1">
    <source>
        <dbReference type="SAM" id="SignalP"/>
    </source>
</evidence>
<proteinExistence type="predicted"/>
<keyword evidence="3" id="KW-1185">Reference proteome</keyword>
<dbReference type="HOGENOM" id="CLU_191775_0_0_1"/>
<evidence type="ECO:0000313" key="3">
    <source>
        <dbReference type="Proteomes" id="UP000007015"/>
    </source>
</evidence>
<dbReference type="Proteomes" id="UP000007015">
    <property type="component" value="Chromosome 2"/>
</dbReference>
<dbReference type="Gramene" id="BGIOSGA005702-TA">
    <property type="protein sequence ID" value="BGIOSGA005702-PA"/>
    <property type="gene ID" value="BGIOSGA005702"/>
</dbReference>
<gene>
    <name evidence="2" type="ORF">OsI_08766</name>
</gene>
<accession>A2X952</accession>
<dbReference type="SUPFAM" id="SSF49503">
    <property type="entry name" value="Cupredoxins"/>
    <property type="match status" value="1"/>
</dbReference>
<dbReference type="OMA" id="DEKGWRM"/>